<dbReference type="PANTHER" id="PTHR11439:SF467">
    <property type="entry name" value="INTEGRASE CATALYTIC DOMAIN-CONTAINING PROTEIN"/>
    <property type="match status" value="1"/>
</dbReference>
<comment type="caution">
    <text evidence="1">The sequence shown here is derived from an EMBL/GenBank/DDBJ whole genome shotgun (WGS) entry which is preliminary data.</text>
</comment>
<gene>
    <name evidence="1" type="ORF">O181_003365</name>
</gene>
<name>A0A9Q3BEW2_9BASI</name>
<evidence type="ECO:0008006" key="3">
    <source>
        <dbReference type="Google" id="ProtNLM"/>
    </source>
</evidence>
<evidence type="ECO:0000313" key="2">
    <source>
        <dbReference type="Proteomes" id="UP000765509"/>
    </source>
</evidence>
<dbReference type="EMBL" id="AVOT02000602">
    <property type="protein sequence ID" value="MBW0463650.1"/>
    <property type="molecule type" value="Genomic_DNA"/>
</dbReference>
<dbReference type="Proteomes" id="UP000765509">
    <property type="component" value="Unassembled WGS sequence"/>
</dbReference>
<dbReference type="OrthoDB" id="5080239at2759"/>
<reference evidence="1" key="1">
    <citation type="submission" date="2021-03" db="EMBL/GenBank/DDBJ databases">
        <title>Draft genome sequence of rust myrtle Austropuccinia psidii MF-1, a brazilian biotype.</title>
        <authorList>
            <person name="Quecine M.C."/>
            <person name="Pachon D.M.R."/>
            <person name="Bonatelli M.L."/>
            <person name="Correr F.H."/>
            <person name="Franceschini L.M."/>
            <person name="Leite T.F."/>
            <person name="Margarido G.R.A."/>
            <person name="Almeida C.A."/>
            <person name="Ferrarezi J.A."/>
            <person name="Labate C.A."/>
        </authorList>
    </citation>
    <scope>NUCLEOTIDE SEQUENCE</scope>
    <source>
        <strain evidence="1">MF-1</strain>
    </source>
</reference>
<protein>
    <recommendedName>
        <fullName evidence="3">Reverse transcriptase Ty1/copia-type domain-containing protein</fullName>
    </recommendedName>
</protein>
<dbReference type="CDD" id="cd09272">
    <property type="entry name" value="RNase_HI_RT_Ty1"/>
    <property type="match status" value="1"/>
</dbReference>
<organism evidence="1 2">
    <name type="scientific">Austropuccinia psidii MF-1</name>
    <dbReference type="NCBI Taxonomy" id="1389203"/>
    <lineage>
        <taxon>Eukaryota</taxon>
        <taxon>Fungi</taxon>
        <taxon>Dikarya</taxon>
        <taxon>Basidiomycota</taxon>
        <taxon>Pucciniomycotina</taxon>
        <taxon>Pucciniomycetes</taxon>
        <taxon>Pucciniales</taxon>
        <taxon>Sphaerophragmiaceae</taxon>
        <taxon>Austropuccinia</taxon>
    </lineage>
</organism>
<accession>A0A9Q3BEW2</accession>
<keyword evidence="2" id="KW-1185">Reference proteome</keyword>
<proteinExistence type="predicted"/>
<dbReference type="PANTHER" id="PTHR11439">
    <property type="entry name" value="GAG-POL-RELATED RETROTRANSPOSON"/>
    <property type="match status" value="1"/>
</dbReference>
<sequence>MVSLRKWNVNSFDFVAAYLNANINEEVWVRPPDALDIPKGFGCLLCKVLYGTKQAGHYSIIQKSWNNTPSTKTPLPAKCNLTTLPETATIVRPQEFISTIGAISYVATGTRPDISFAVNLLELHAKRPGDEHWKCLQHLLGYVSHTKNLRLCLCPQQISPTLDIWSDASWGGEFSWSTHGYLAQLGGCSISWCAKKLTTVVASSCHAEFMALGIAAMHGKWLKNLLDNITDTAIPLRLFRDNTSAIHIAEDSLSNKRTKHSDREYFITNQLLRDKVASLEWVSSGNMSADIMTKPLGSVIHQRLCGQVLCSR</sequence>
<dbReference type="AlphaFoldDB" id="A0A9Q3BEW2"/>
<evidence type="ECO:0000313" key="1">
    <source>
        <dbReference type="EMBL" id="MBW0463650.1"/>
    </source>
</evidence>